<dbReference type="KEGG" id="pfj:MYCFIDRAFT_83717"/>
<dbReference type="VEuPathDB" id="FungiDB:MYCFIDRAFT_83717"/>
<protein>
    <submittedName>
        <fullName evidence="1">Uncharacterized protein</fullName>
    </submittedName>
</protein>
<accession>M3A2Z3</accession>
<organism evidence="1 2">
    <name type="scientific">Pseudocercospora fijiensis (strain CIRAD86)</name>
    <name type="common">Black leaf streak disease fungus</name>
    <name type="synonym">Mycosphaerella fijiensis</name>
    <dbReference type="NCBI Taxonomy" id="383855"/>
    <lineage>
        <taxon>Eukaryota</taxon>
        <taxon>Fungi</taxon>
        <taxon>Dikarya</taxon>
        <taxon>Ascomycota</taxon>
        <taxon>Pezizomycotina</taxon>
        <taxon>Dothideomycetes</taxon>
        <taxon>Dothideomycetidae</taxon>
        <taxon>Mycosphaerellales</taxon>
        <taxon>Mycosphaerellaceae</taxon>
        <taxon>Pseudocercospora</taxon>
    </lineage>
</organism>
<dbReference type="GeneID" id="19342096"/>
<name>M3A2Z3_PSEFD</name>
<keyword evidence="2" id="KW-1185">Reference proteome</keyword>
<dbReference type="Proteomes" id="UP000016932">
    <property type="component" value="Unassembled WGS sequence"/>
</dbReference>
<reference evidence="1 2" key="1">
    <citation type="journal article" date="2012" name="PLoS Pathog.">
        <title>Diverse lifestyles and strategies of plant pathogenesis encoded in the genomes of eighteen Dothideomycetes fungi.</title>
        <authorList>
            <person name="Ohm R.A."/>
            <person name="Feau N."/>
            <person name="Henrissat B."/>
            <person name="Schoch C.L."/>
            <person name="Horwitz B.A."/>
            <person name="Barry K.W."/>
            <person name="Condon B.J."/>
            <person name="Copeland A.C."/>
            <person name="Dhillon B."/>
            <person name="Glaser F."/>
            <person name="Hesse C.N."/>
            <person name="Kosti I."/>
            <person name="LaButti K."/>
            <person name="Lindquist E.A."/>
            <person name="Lucas S."/>
            <person name="Salamov A.A."/>
            <person name="Bradshaw R.E."/>
            <person name="Ciuffetti L."/>
            <person name="Hamelin R.C."/>
            <person name="Kema G.H.J."/>
            <person name="Lawrence C."/>
            <person name="Scott J.A."/>
            <person name="Spatafora J.W."/>
            <person name="Turgeon B.G."/>
            <person name="de Wit P.J.G.M."/>
            <person name="Zhong S."/>
            <person name="Goodwin S.B."/>
            <person name="Grigoriev I.V."/>
        </authorList>
    </citation>
    <scope>NUCLEOTIDE SEQUENCE [LARGE SCALE GENOMIC DNA]</scope>
    <source>
        <strain evidence="1 2">CIRAD86</strain>
    </source>
</reference>
<dbReference type="RefSeq" id="XP_007931180.1">
    <property type="nucleotide sequence ID" value="XM_007932989.1"/>
</dbReference>
<evidence type="ECO:0000313" key="1">
    <source>
        <dbReference type="EMBL" id="EME78941.1"/>
    </source>
</evidence>
<dbReference type="HOGENOM" id="CLU_1750504_0_0_1"/>
<dbReference type="OrthoDB" id="3650741at2759"/>
<dbReference type="AlphaFoldDB" id="M3A2Z3"/>
<gene>
    <name evidence="1" type="ORF">MYCFIDRAFT_83717</name>
</gene>
<sequence length="149" mass="17210">MSQPIPPPTLHDLVQSLPQELYDEIYDLTFTPATKVAQVKISRKGKVKIPHLSLLQVNRATRARYISALTLTGEEAVTKKCVEKMPAALRRQLKDVRTFDHKGKPRHGVGRVCYRRQSLHYLEQELNEGVWKSFRFESQVSPRNSFRLL</sequence>
<evidence type="ECO:0000313" key="2">
    <source>
        <dbReference type="Proteomes" id="UP000016932"/>
    </source>
</evidence>
<dbReference type="EMBL" id="KB446563">
    <property type="protein sequence ID" value="EME78941.1"/>
    <property type="molecule type" value="Genomic_DNA"/>
</dbReference>
<proteinExistence type="predicted"/>